<dbReference type="InterPro" id="IPR007016">
    <property type="entry name" value="O-antigen_ligase-rel_domated"/>
</dbReference>
<proteinExistence type="predicted"/>
<dbReference type="PANTHER" id="PTHR37422:SF13">
    <property type="entry name" value="LIPOPOLYSACCHARIDE BIOSYNTHESIS PROTEIN PA4999-RELATED"/>
    <property type="match status" value="1"/>
</dbReference>
<feature type="transmembrane region" description="Helical" evidence="5">
    <location>
        <begin position="224"/>
        <end position="244"/>
    </location>
</feature>
<evidence type="ECO:0000256" key="5">
    <source>
        <dbReference type="SAM" id="Phobius"/>
    </source>
</evidence>
<protein>
    <recommendedName>
        <fullName evidence="6">O-antigen ligase-related domain-containing protein</fullName>
    </recommendedName>
</protein>
<evidence type="ECO:0000313" key="7">
    <source>
        <dbReference type="EMBL" id="KIO44401.1"/>
    </source>
</evidence>
<dbReference type="AlphaFoldDB" id="A0A0C3RDP2"/>
<dbReference type="EMBL" id="JPIU01000039">
    <property type="protein sequence ID" value="KIO44401.1"/>
    <property type="molecule type" value="Genomic_DNA"/>
</dbReference>
<name>A0A0C3RDP2_9PORP</name>
<dbReference type="Gene3D" id="1.25.40.10">
    <property type="entry name" value="Tetratricopeptide repeat domain"/>
    <property type="match status" value="1"/>
</dbReference>
<dbReference type="Pfam" id="PF04932">
    <property type="entry name" value="Wzy_C"/>
    <property type="match status" value="1"/>
</dbReference>
<dbReference type="InterPro" id="IPR011990">
    <property type="entry name" value="TPR-like_helical_dom_sf"/>
</dbReference>
<evidence type="ECO:0000256" key="2">
    <source>
        <dbReference type="ARBA" id="ARBA00022692"/>
    </source>
</evidence>
<feature type="transmembrane region" description="Helical" evidence="5">
    <location>
        <begin position="65"/>
        <end position="82"/>
    </location>
</feature>
<gene>
    <name evidence="7" type="ORF">BA92_09365</name>
</gene>
<keyword evidence="2 5" id="KW-0812">Transmembrane</keyword>
<sequence length="491" mass="57306">MFLSLLLLYIAYSQHSFYRKDLYQLYSIVSFSGVCMSCWGILQYLNLVEIYHLKYPVTGNFDNPAGIAIFLGAILPFSMFFISSNEKRIKLWGIFSSCILTGTILLSGSRTGVLIILPAYLLAFCQNKNRLRFQKFIRRFWWLLLVACIFLFIGLYFWKIDSANGRILIWTCSWNMFLDHWIIGTGEGGFTANYMSYQAEYFRQNPDSIFSILADNVQAPFNEFLAFAVQYGTVGLCFFGLFIARIIQVYGQCNQKAILHPVGTSLLAIAIASCFSYPLKYPLICLILMLNLAILSTKDKCIFQSITGWKLNVFRFIGYSICILFLTWTFNWIHAERKWFVITYSRSSDRWKKYHDLHEWLGKDGMFLYNHAAALHRDKQYKESLIVLTLCTRYFNDFDVQLLLADNYYHLGNLYAAECCYLTAARMCPNRFLPLYHLVNLYELKGDRKMVEKTVLDIKNKKVKVPSIIIDDIKDKMKQKYNELLLEKDDF</sequence>
<feature type="transmembrane region" description="Helical" evidence="5">
    <location>
        <begin position="316"/>
        <end position="333"/>
    </location>
</feature>
<comment type="caution">
    <text evidence="7">The sequence shown here is derived from an EMBL/GenBank/DDBJ whole genome shotgun (WGS) entry which is preliminary data.</text>
</comment>
<accession>A0A0C3RDP2</accession>
<feature type="transmembrane region" description="Helical" evidence="5">
    <location>
        <begin position="140"/>
        <end position="158"/>
    </location>
</feature>
<reference evidence="7 8" key="1">
    <citation type="submission" date="2014-07" db="EMBL/GenBank/DDBJ databases">
        <title>Porphyromonadaceae bacterium OUH 308042 = ATCC BAA-2681 = DSM 28342 draft genome.</title>
        <authorList>
            <person name="Sydenham T.V."/>
            <person name="Hasman H."/>
            <person name="Justensen U.S."/>
        </authorList>
    </citation>
    <scope>NUCLEOTIDE SEQUENCE [LARGE SCALE GENOMIC DNA]</scope>
    <source>
        <strain evidence="7 8">OUH 308042</strain>
    </source>
</reference>
<keyword evidence="8" id="KW-1185">Reference proteome</keyword>
<keyword evidence="3 5" id="KW-1133">Transmembrane helix</keyword>
<feature type="transmembrane region" description="Helical" evidence="5">
    <location>
        <begin position="256"/>
        <end position="273"/>
    </location>
</feature>
<dbReference type="InterPro" id="IPR051533">
    <property type="entry name" value="WaaL-like"/>
</dbReference>
<dbReference type="PANTHER" id="PTHR37422">
    <property type="entry name" value="TEICHURONIC ACID BIOSYNTHESIS PROTEIN TUAE"/>
    <property type="match status" value="1"/>
</dbReference>
<evidence type="ECO:0000259" key="6">
    <source>
        <dbReference type="Pfam" id="PF04932"/>
    </source>
</evidence>
<evidence type="ECO:0000313" key="8">
    <source>
        <dbReference type="Proteomes" id="UP000031980"/>
    </source>
</evidence>
<evidence type="ECO:0000256" key="4">
    <source>
        <dbReference type="ARBA" id="ARBA00023136"/>
    </source>
</evidence>
<dbReference type="GO" id="GO:0016020">
    <property type="term" value="C:membrane"/>
    <property type="evidence" value="ECO:0007669"/>
    <property type="project" value="UniProtKB-SubCell"/>
</dbReference>
<dbReference type="SUPFAM" id="SSF48452">
    <property type="entry name" value="TPR-like"/>
    <property type="match status" value="1"/>
</dbReference>
<organism evidence="7 8">
    <name type="scientific">Sanguibacteroides justesenii</name>
    <dbReference type="NCBI Taxonomy" id="1547597"/>
    <lineage>
        <taxon>Bacteria</taxon>
        <taxon>Pseudomonadati</taxon>
        <taxon>Bacteroidota</taxon>
        <taxon>Bacteroidia</taxon>
        <taxon>Bacteroidales</taxon>
        <taxon>Porphyromonadaceae</taxon>
        <taxon>Sanguibacteroides</taxon>
    </lineage>
</organism>
<evidence type="ECO:0000256" key="1">
    <source>
        <dbReference type="ARBA" id="ARBA00004141"/>
    </source>
</evidence>
<feature type="transmembrane region" description="Helical" evidence="5">
    <location>
        <begin position="23"/>
        <end position="45"/>
    </location>
</feature>
<evidence type="ECO:0000256" key="3">
    <source>
        <dbReference type="ARBA" id="ARBA00022989"/>
    </source>
</evidence>
<feature type="domain" description="O-antigen ligase-related" evidence="6">
    <location>
        <begin position="98"/>
        <end position="239"/>
    </location>
</feature>
<keyword evidence="4 5" id="KW-0472">Membrane</keyword>
<dbReference type="Proteomes" id="UP000031980">
    <property type="component" value="Unassembled WGS sequence"/>
</dbReference>
<feature type="transmembrane region" description="Helical" evidence="5">
    <location>
        <begin position="94"/>
        <end position="120"/>
    </location>
</feature>
<comment type="subcellular location">
    <subcellularLocation>
        <location evidence="1">Membrane</location>
        <topology evidence="1">Multi-pass membrane protein</topology>
    </subcellularLocation>
</comment>